<sequence length="77" mass="8472">MPVQWRIVPGQTLLHRGWEDGCVLYNDLSGDTHLLTDNAMQLLLALRDGDVDADELAAPELATVLETLAGLDLIERC</sequence>
<name>A0A2R4C583_9BURK</name>
<reference evidence="1 2" key="1">
    <citation type="submission" date="2018-03" db="EMBL/GenBank/DDBJ databases">
        <title>Massilia armeniaca sp. nov., isolated from desert soil.</title>
        <authorList>
            <person name="Huang H."/>
            <person name="Ren M."/>
        </authorList>
    </citation>
    <scope>NUCLEOTIDE SEQUENCE [LARGE SCALE GENOMIC DNA]</scope>
    <source>
        <strain evidence="1 2">ZMN-3</strain>
    </source>
</reference>
<dbReference type="InterPro" id="IPR027599">
    <property type="entry name" value="PqqD-rel_X"/>
</dbReference>
<keyword evidence="2" id="KW-1185">Reference proteome</keyword>
<dbReference type="AlphaFoldDB" id="A0A2R4C583"/>
<dbReference type="KEGG" id="masz:C9I28_02775"/>
<organism evidence="1 2">
    <name type="scientific">Pseudoduganella armeniaca</name>
    <dbReference type="NCBI Taxonomy" id="2072590"/>
    <lineage>
        <taxon>Bacteria</taxon>
        <taxon>Pseudomonadati</taxon>
        <taxon>Pseudomonadota</taxon>
        <taxon>Betaproteobacteria</taxon>
        <taxon>Burkholderiales</taxon>
        <taxon>Oxalobacteraceae</taxon>
        <taxon>Telluria group</taxon>
        <taxon>Pseudoduganella</taxon>
    </lineage>
</organism>
<protein>
    <submittedName>
        <fullName evidence="1">HPr-rel-A system PqqD family peptide chaperone</fullName>
    </submittedName>
</protein>
<dbReference type="OrthoDB" id="8563960at2"/>
<evidence type="ECO:0000313" key="1">
    <source>
        <dbReference type="EMBL" id="AVR94764.1"/>
    </source>
</evidence>
<gene>
    <name evidence="1" type="ORF">C9I28_02775</name>
</gene>
<accession>A0A2R4C583</accession>
<evidence type="ECO:0000313" key="2">
    <source>
        <dbReference type="Proteomes" id="UP000240505"/>
    </source>
</evidence>
<proteinExistence type="predicted"/>
<dbReference type="NCBIfam" id="TIGR04353">
    <property type="entry name" value="PqqD_rel_X"/>
    <property type="match status" value="1"/>
</dbReference>
<dbReference type="Proteomes" id="UP000240505">
    <property type="component" value="Chromosome"/>
</dbReference>
<dbReference type="EMBL" id="CP028324">
    <property type="protein sequence ID" value="AVR94764.1"/>
    <property type="molecule type" value="Genomic_DNA"/>
</dbReference>